<evidence type="ECO:0000313" key="1">
    <source>
        <dbReference type="EMBL" id="KAJ8535497.1"/>
    </source>
</evidence>
<proteinExistence type="predicted"/>
<dbReference type="InterPro" id="IPR006553">
    <property type="entry name" value="Leu-rich_rpt_Cys-con_subtyp"/>
</dbReference>
<dbReference type="Gene3D" id="3.80.10.10">
    <property type="entry name" value="Ribonuclease Inhibitor"/>
    <property type="match status" value="1"/>
</dbReference>
<dbReference type="EMBL" id="JAJAGQ010000018">
    <property type="protein sequence ID" value="KAJ8535497.1"/>
    <property type="molecule type" value="Genomic_DNA"/>
</dbReference>
<dbReference type="Proteomes" id="UP001152561">
    <property type="component" value="Unassembled WGS sequence"/>
</dbReference>
<name>A0A9Q1LH79_9SOLA</name>
<evidence type="ECO:0000313" key="2">
    <source>
        <dbReference type="Proteomes" id="UP001152561"/>
    </source>
</evidence>
<accession>A0A9Q1LH79</accession>
<comment type="caution">
    <text evidence="1">The sequence shown here is derived from an EMBL/GenBank/DDBJ whole genome shotgun (WGS) entry which is preliminary data.</text>
</comment>
<dbReference type="GO" id="GO:0019005">
    <property type="term" value="C:SCF ubiquitin ligase complex"/>
    <property type="evidence" value="ECO:0007669"/>
    <property type="project" value="TreeGrafter"/>
</dbReference>
<dbReference type="PANTHER" id="PTHR13318">
    <property type="entry name" value="PARTNER OF PAIRED, ISOFORM B-RELATED"/>
    <property type="match status" value="1"/>
</dbReference>
<organism evidence="1 2">
    <name type="scientific">Anisodus acutangulus</name>
    <dbReference type="NCBI Taxonomy" id="402998"/>
    <lineage>
        <taxon>Eukaryota</taxon>
        <taxon>Viridiplantae</taxon>
        <taxon>Streptophyta</taxon>
        <taxon>Embryophyta</taxon>
        <taxon>Tracheophyta</taxon>
        <taxon>Spermatophyta</taxon>
        <taxon>Magnoliopsida</taxon>
        <taxon>eudicotyledons</taxon>
        <taxon>Gunneridae</taxon>
        <taxon>Pentapetalae</taxon>
        <taxon>asterids</taxon>
        <taxon>lamiids</taxon>
        <taxon>Solanales</taxon>
        <taxon>Solanaceae</taxon>
        <taxon>Solanoideae</taxon>
        <taxon>Hyoscyameae</taxon>
        <taxon>Anisodus</taxon>
    </lineage>
</organism>
<dbReference type="SUPFAM" id="SSF52047">
    <property type="entry name" value="RNI-like"/>
    <property type="match status" value="1"/>
</dbReference>
<sequence length="163" mass="18848">MDLTTVTGPQSFKFSIKSSPHVTDEIMCNIASQCPLLRELDISFCYEISHKCLSQIGQRCPNLQTLRRNFINWLDPSQHVRVVPKEYLDACPQDGCTNLEHVDLSGCANVTAREISNASLNLKKLKTMKKPNFYIPRTVVLHTERYGHWKLYDERFQTDVFRI</sequence>
<dbReference type="OrthoDB" id="550575at2759"/>
<dbReference type="PANTHER" id="PTHR13318:SF190">
    <property type="entry name" value="PARTNER OF PAIRED, ISOFORM B"/>
    <property type="match status" value="1"/>
</dbReference>
<dbReference type="GO" id="GO:0031146">
    <property type="term" value="P:SCF-dependent proteasomal ubiquitin-dependent protein catabolic process"/>
    <property type="evidence" value="ECO:0007669"/>
    <property type="project" value="TreeGrafter"/>
</dbReference>
<gene>
    <name evidence="1" type="ORF">K7X08_023217</name>
</gene>
<dbReference type="SMART" id="SM00367">
    <property type="entry name" value="LRR_CC"/>
    <property type="match status" value="2"/>
</dbReference>
<dbReference type="InterPro" id="IPR032675">
    <property type="entry name" value="LRR_dom_sf"/>
</dbReference>
<keyword evidence="2" id="KW-1185">Reference proteome</keyword>
<reference evidence="2" key="1">
    <citation type="journal article" date="2023" name="Proc. Natl. Acad. Sci. U.S.A.">
        <title>Genomic and structural basis for evolution of tropane alkaloid biosynthesis.</title>
        <authorList>
            <person name="Wanga Y.-J."/>
            <person name="Taina T."/>
            <person name="Yua J.-Y."/>
            <person name="Lia J."/>
            <person name="Xua B."/>
            <person name="Chenc J."/>
            <person name="D'Auriad J.C."/>
            <person name="Huanga J.-P."/>
            <person name="Huanga S.-X."/>
        </authorList>
    </citation>
    <scope>NUCLEOTIDE SEQUENCE [LARGE SCALE GENOMIC DNA]</scope>
    <source>
        <strain evidence="2">cv. KIB-2019</strain>
    </source>
</reference>
<dbReference type="AlphaFoldDB" id="A0A9Q1LH79"/>
<protein>
    <submittedName>
        <fullName evidence="1">Uncharacterized protein</fullName>
    </submittedName>
</protein>